<dbReference type="AlphaFoldDB" id="A0A5J6PWL4"/>
<proteinExistence type="predicted"/>
<sequence>MKVPIIINDNGDISFFANVSDAESYLEPDDIDSYEAFDASGRLLKLNRKKIKKFFFYFPYIQETVEISLHFPIVNKKDYISKLLMNFCINSGLNVDKNNNNLDELIALLINKIRLTK</sequence>
<dbReference type="RefSeq" id="WP_151052149.1">
    <property type="nucleotide sequence ID" value="NZ_CP031700.1"/>
</dbReference>
<protein>
    <submittedName>
        <fullName evidence="1">Uncharacterized protein</fullName>
    </submittedName>
</protein>
<reference evidence="1 2" key="1">
    <citation type="submission" date="2018-08" db="EMBL/GenBank/DDBJ databases">
        <title>Neisseria zalophi ATCC BAA-2455 complete genome.</title>
        <authorList>
            <person name="Veseli I.A."/>
            <person name="Buttler R."/>
            <person name="Mascarenhas dos Santos A.C."/>
            <person name="Pombert J.-F."/>
        </authorList>
    </citation>
    <scope>NUCLEOTIDE SEQUENCE [LARGE SCALE GENOMIC DNA]</scope>
    <source>
        <strain evidence="1 2">ATCC BAA-2455</strain>
    </source>
</reference>
<keyword evidence="2" id="KW-1185">Reference proteome</keyword>
<name>A0A5J6PWL4_9NEIS</name>
<gene>
    <name evidence="1" type="ORF">D0T92_09090</name>
</gene>
<accession>A0A5J6PWL4</accession>
<dbReference type="KEGG" id="nzl:D0T92_09090"/>
<dbReference type="OrthoDB" id="9182889at2"/>
<evidence type="ECO:0000313" key="2">
    <source>
        <dbReference type="Proteomes" id="UP000325713"/>
    </source>
</evidence>
<evidence type="ECO:0000313" key="1">
    <source>
        <dbReference type="EMBL" id="QEY26666.1"/>
    </source>
</evidence>
<dbReference type="EMBL" id="CP031700">
    <property type="protein sequence ID" value="QEY26666.1"/>
    <property type="molecule type" value="Genomic_DNA"/>
</dbReference>
<dbReference type="Proteomes" id="UP000325713">
    <property type="component" value="Chromosome"/>
</dbReference>
<organism evidence="1 2">
    <name type="scientific">Neisseria zalophi</name>
    <dbReference type="NCBI Taxonomy" id="640030"/>
    <lineage>
        <taxon>Bacteria</taxon>
        <taxon>Pseudomonadati</taxon>
        <taxon>Pseudomonadota</taxon>
        <taxon>Betaproteobacteria</taxon>
        <taxon>Neisseriales</taxon>
        <taxon>Neisseriaceae</taxon>
        <taxon>Neisseria</taxon>
    </lineage>
</organism>